<gene>
    <name evidence="1" type="ORF">O9X94_26820</name>
</gene>
<dbReference type="Proteomes" id="UP001151309">
    <property type="component" value="Unassembled WGS sequence"/>
</dbReference>
<proteinExistence type="predicted"/>
<evidence type="ECO:0000313" key="1">
    <source>
        <dbReference type="EMBL" id="MCZ7912938.1"/>
    </source>
</evidence>
<dbReference type="AlphaFoldDB" id="A0A9X3QWQ6"/>
<accession>A0A9X3QWQ6</accession>
<protein>
    <submittedName>
        <fullName evidence="1">Uncharacterized protein</fullName>
    </submittedName>
</protein>
<comment type="caution">
    <text evidence="1">The sequence shown here is derived from an EMBL/GenBank/DDBJ whole genome shotgun (WGS) entry which is preliminary data.</text>
</comment>
<keyword evidence="2" id="KW-1185">Reference proteome</keyword>
<reference evidence="1" key="1">
    <citation type="submission" date="2022-12" db="EMBL/GenBank/DDBJ databases">
        <title>Draft genome sequences of 22 rhizogenic Agrobacterium biovar 1 strains, the causative agent of hairy root disease.</title>
        <authorList>
            <person name="Kim N."/>
            <person name="Vargas P."/>
            <person name="Rediers H."/>
        </authorList>
    </citation>
    <scope>NUCLEOTIDE SEQUENCE</scope>
    <source>
        <strain evidence="1">ST07.17.026</strain>
    </source>
</reference>
<evidence type="ECO:0000313" key="2">
    <source>
        <dbReference type="Proteomes" id="UP001151309"/>
    </source>
</evidence>
<dbReference type="EMBL" id="JAPZLT010000029">
    <property type="protein sequence ID" value="MCZ7912938.1"/>
    <property type="molecule type" value="Genomic_DNA"/>
</dbReference>
<organism evidence="1 2">
    <name type="scientific">Agrobacterium leguminum</name>
    <dbReference type="NCBI Taxonomy" id="2792015"/>
    <lineage>
        <taxon>Bacteria</taxon>
        <taxon>Pseudomonadati</taxon>
        <taxon>Pseudomonadota</taxon>
        <taxon>Alphaproteobacteria</taxon>
        <taxon>Hyphomicrobiales</taxon>
        <taxon>Rhizobiaceae</taxon>
        <taxon>Rhizobium/Agrobacterium group</taxon>
        <taxon>Agrobacterium</taxon>
    </lineage>
</organism>
<sequence length="64" mass="7491">MSKRATPIENYIAEGEVLTPKQRYEKRRREGGFVRRAYYVHKDDEAALAAFAKELEDKRKSDSD</sequence>
<name>A0A9X3QWQ6_9HYPH</name>
<dbReference type="RefSeq" id="WP_209236948.1">
    <property type="nucleotide sequence ID" value="NZ_JAPZLT010000029.1"/>
</dbReference>